<organism evidence="2 3">
    <name type="scientific">Elysia marginata</name>
    <dbReference type="NCBI Taxonomy" id="1093978"/>
    <lineage>
        <taxon>Eukaryota</taxon>
        <taxon>Metazoa</taxon>
        <taxon>Spiralia</taxon>
        <taxon>Lophotrochozoa</taxon>
        <taxon>Mollusca</taxon>
        <taxon>Gastropoda</taxon>
        <taxon>Heterobranchia</taxon>
        <taxon>Euthyneura</taxon>
        <taxon>Panpulmonata</taxon>
        <taxon>Sacoglossa</taxon>
        <taxon>Placobranchoidea</taxon>
        <taxon>Plakobranchidae</taxon>
        <taxon>Elysia</taxon>
    </lineage>
</organism>
<feature type="transmembrane region" description="Helical" evidence="1">
    <location>
        <begin position="7"/>
        <end position="29"/>
    </location>
</feature>
<keyword evidence="1" id="KW-0472">Membrane</keyword>
<keyword evidence="3" id="KW-1185">Reference proteome</keyword>
<keyword evidence="1" id="KW-1133">Transmembrane helix</keyword>
<dbReference type="EMBL" id="BMAT01008982">
    <property type="protein sequence ID" value="GFR96196.1"/>
    <property type="molecule type" value="Genomic_DNA"/>
</dbReference>
<dbReference type="Gene3D" id="1.20.140.150">
    <property type="match status" value="1"/>
</dbReference>
<evidence type="ECO:0000313" key="2">
    <source>
        <dbReference type="EMBL" id="GFR96196.1"/>
    </source>
</evidence>
<feature type="transmembrane region" description="Helical" evidence="1">
    <location>
        <begin position="78"/>
        <end position="99"/>
    </location>
</feature>
<evidence type="ECO:0000256" key="1">
    <source>
        <dbReference type="SAM" id="Phobius"/>
    </source>
</evidence>
<name>A0AAV4HGH6_9GAST</name>
<feature type="non-terminal residue" evidence="2">
    <location>
        <position position="1"/>
    </location>
</feature>
<proteinExistence type="predicted"/>
<sequence length="106" mass="11562">WLEVSKAMMGIALAVEFVVILFSLLALLVSVTKLMAISTAAGALFSSILGLVGVAVFQIEARKLFRKLTLDKPEEPAWSFYVFLTGQLMYVLCGLGHLVDSRGRGR</sequence>
<comment type="caution">
    <text evidence="2">The sequence shown here is derived from an EMBL/GenBank/DDBJ whole genome shotgun (WGS) entry which is preliminary data.</text>
</comment>
<accession>A0AAV4HGH6</accession>
<reference evidence="2 3" key="1">
    <citation type="journal article" date="2021" name="Elife">
        <title>Chloroplast acquisition without the gene transfer in kleptoplastic sea slugs, Plakobranchus ocellatus.</title>
        <authorList>
            <person name="Maeda T."/>
            <person name="Takahashi S."/>
            <person name="Yoshida T."/>
            <person name="Shimamura S."/>
            <person name="Takaki Y."/>
            <person name="Nagai Y."/>
            <person name="Toyoda A."/>
            <person name="Suzuki Y."/>
            <person name="Arimoto A."/>
            <person name="Ishii H."/>
            <person name="Satoh N."/>
            <person name="Nishiyama T."/>
            <person name="Hasebe M."/>
            <person name="Maruyama T."/>
            <person name="Minagawa J."/>
            <person name="Obokata J."/>
            <person name="Shigenobu S."/>
        </authorList>
    </citation>
    <scope>NUCLEOTIDE SEQUENCE [LARGE SCALE GENOMIC DNA]</scope>
</reference>
<dbReference type="AlphaFoldDB" id="A0AAV4HGH6"/>
<gene>
    <name evidence="2" type="ORF">ElyMa_004447000</name>
</gene>
<feature type="transmembrane region" description="Helical" evidence="1">
    <location>
        <begin position="35"/>
        <end position="57"/>
    </location>
</feature>
<evidence type="ECO:0008006" key="4">
    <source>
        <dbReference type="Google" id="ProtNLM"/>
    </source>
</evidence>
<keyword evidence="1" id="KW-0812">Transmembrane</keyword>
<dbReference type="Proteomes" id="UP000762676">
    <property type="component" value="Unassembled WGS sequence"/>
</dbReference>
<evidence type="ECO:0000313" key="3">
    <source>
        <dbReference type="Proteomes" id="UP000762676"/>
    </source>
</evidence>
<protein>
    <recommendedName>
        <fullName evidence="4">MARVEL domain-containing protein</fullName>
    </recommendedName>
</protein>